<evidence type="ECO:0000256" key="2">
    <source>
        <dbReference type="SAM" id="Phobius"/>
    </source>
</evidence>
<dbReference type="InterPro" id="IPR013783">
    <property type="entry name" value="Ig-like_fold"/>
</dbReference>
<feature type="region of interest" description="Disordered" evidence="1">
    <location>
        <begin position="1014"/>
        <end position="1045"/>
    </location>
</feature>
<organism evidence="3 4">
    <name type="scientific">Pristionchus pacificus</name>
    <name type="common">Parasitic nematode worm</name>
    <dbReference type="NCBI Taxonomy" id="54126"/>
    <lineage>
        <taxon>Eukaryota</taxon>
        <taxon>Metazoa</taxon>
        <taxon>Ecdysozoa</taxon>
        <taxon>Nematoda</taxon>
        <taxon>Chromadorea</taxon>
        <taxon>Rhabditida</taxon>
        <taxon>Rhabditina</taxon>
        <taxon>Diplogasteromorpha</taxon>
        <taxon>Diplogasteroidea</taxon>
        <taxon>Neodiplogasteridae</taxon>
        <taxon>Pristionchus</taxon>
    </lineage>
</organism>
<dbReference type="InterPro" id="IPR050617">
    <property type="entry name" value="E3_ligase_FN3/SPRY"/>
</dbReference>
<dbReference type="Pfam" id="PF00041">
    <property type="entry name" value="fn3"/>
    <property type="match status" value="2"/>
</dbReference>
<keyword evidence="2" id="KW-0812">Transmembrane</keyword>
<dbReference type="FunFam" id="2.60.40.10:FF:001974">
    <property type="entry name" value="Piezo-type mechanosensitive ion channel component 2"/>
    <property type="match status" value="1"/>
</dbReference>
<evidence type="ECO:0000313" key="4">
    <source>
        <dbReference type="Proteomes" id="UP000005239"/>
    </source>
</evidence>
<protein>
    <submittedName>
        <fullName evidence="3">Fibronectin domain-containing protein</fullName>
    </submittedName>
</protein>
<feature type="region of interest" description="Disordered" evidence="1">
    <location>
        <begin position="1282"/>
        <end position="1326"/>
    </location>
</feature>
<dbReference type="OrthoDB" id="443915at2759"/>
<dbReference type="Gene3D" id="2.60.40.10">
    <property type="entry name" value="Immunoglobulins"/>
    <property type="match status" value="6"/>
</dbReference>
<feature type="compositionally biased region" description="Gly residues" evidence="1">
    <location>
        <begin position="286"/>
        <end position="296"/>
    </location>
</feature>
<dbReference type="EnsemblMetazoa" id="PPA07052.1">
    <property type="protein sequence ID" value="PPA07052.1"/>
    <property type="gene ID" value="WBGene00096606"/>
</dbReference>
<feature type="region of interest" description="Disordered" evidence="1">
    <location>
        <begin position="278"/>
        <end position="302"/>
    </location>
</feature>
<dbReference type="CDD" id="cd00063">
    <property type="entry name" value="FN3"/>
    <property type="match status" value="5"/>
</dbReference>
<feature type="compositionally biased region" description="Polar residues" evidence="1">
    <location>
        <begin position="22"/>
        <end position="32"/>
    </location>
</feature>
<gene>
    <name evidence="3" type="primary">WBGene00096606</name>
</gene>
<feature type="compositionally biased region" description="Low complexity" evidence="1">
    <location>
        <begin position="56"/>
        <end position="69"/>
    </location>
</feature>
<dbReference type="InterPro" id="IPR036116">
    <property type="entry name" value="FN3_sf"/>
</dbReference>
<proteinExistence type="predicted"/>
<evidence type="ECO:0000256" key="1">
    <source>
        <dbReference type="SAM" id="MobiDB-lite"/>
    </source>
</evidence>
<reference evidence="4" key="1">
    <citation type="journal article" date="2008" name="Nat. Genet.">
        <title>The Pristionchus pacificus genome provides a unique perspective on nematode lifestyle and parasitism.</title>
        <authorList>
            <person name="Dieterich C."/>
            <person name="Clifton S.W."/>
            <person name="Schuster L.N."/>
            <person name="Chinwalla A."/>
            <person name="Delehaunty K."/>
            <person name="Dinkelacker I."/>
            <person name="Fulton L."/>
            <person name="Fulton R."/>
            <person name="Godfrey J."/>
            <person name="Minx P."/>
            <person name="Mitreva M."/>
            <person name="Roeseler W."/>
            <person name="Tian H."/>
            <person name="Witte H."/>
            <person name="Yang S.P."/>
            <person name="Wilson R.K."/>
            <person name="Sommer R.J."/>
        </authorList>
    </citation>
    <scope>NUCLEOTIDE SEQUENCE [LARGE SCALE GENOMIC DNA]</scope>
    <source>
        <strain evidence="4">PS312</strain>
    </source>
</reference>
<feature type="compositionally biased region" description="Polar residues" evidence="1">
    <location>
        <begin position="70"/>
        <end position="96"/>
    </location>
</feature>
<keyword evidence="2" id="KW-0472">Membrane</keyword>
<dbReference type="Proteomes" id="UP000005239">
    <property type="component" value="Unassembled WGS sequence"/>
</dbReference>
<dbReference type="SMART" id="SM00060">
    <property type="entry name" value="FN3"/>
    <property type="match status" value="7"/>
</dbReference>
<name>A0A2A6B515_PRIPA</name>
<dbReference type="PANTHER" id="PTHR24099">
    <property type="entry name" value="E3 UBIQUITIN-PROTEIN LIGASE TRIM36-RELATED"/>
    <property type="match status" value="1"/>
</dbReference>
<accession>A0A2A6B515</accession>
<dbReference type="PANTHER" id="PTHR24099:SF11">
    <property type="entry name" value="FIBRONECTIN TYPE III DOMAIN-CONTAINING 3BA-RELATED"/>
    <property type="match status" value="1"/>
</dbReference>
<evidence type="ECO:0000313" key="3">
    <source>
        <dbReference type="EnsemblMetazoa" id="PPA07052.1"/>
    </source>
</evidence>
<keyword evidence="2" id="KW-1133">Transmembrane helix</keyword>
<feature type="region of interest" description="Disordered" evidence="1">
    <location>
        <begin position="1"/>
        <end position="98"/>
    </location>
</feature>
<accession>A0A8R1YBZ6</accession>
<sequence>KANGATMIAQHPPPPSILVEQQMDSGVTSSIASPPLAHLHDTSDCGSSSGVGGMKDASAASDEASSSSEQTPAVNTATLNASDVNGAVPSSSSASGNFDKLPASLPISRYSIPPPVIPPSSLYTGIPMMAPPLPPLPQAVGNDLFVHIQVGETLSIHVGGGETQHITGPATVRMVGEANLQAPTIPLPIHVPKGHVVHQICDDQGILRHIILSPESSRDILPCNLSPAAMASTSAAASPLPPSSLASLNPRPTCSSIPPLPLTAVPTAACTSQPPGFYTFQQHRPNGGGRRGGGGQQPQPEPLLAQANHVPQEQIEIDQEDVERIKQMLSRMTMLSVRCTKPTEADVTWMEVDTSEANSLAPFPQIDGSEFSYQLLVLECAAGRGGRRDREIVVKIPSSHGARVMTDRSHARITKLQPNRDYTVQVQARLDERGIHGDYSAPHHFKTPAALPDAPSGLKAELVDQTSCVLRWCVPGDGGAPLSHYSLYRVSANLNGDEEVEAFLETREFMAKVEGLRPGSSYKFKVTATNRVGESAPSNVCSIFTLRDTALLAFNPTVIGVGARSAKVCWTSVPDWTYTVEQMDMFQRSFILKSRGAGSLQYANDLNPNETYLFRVIAHAPDDGFISSEWMQYRHHAPRNNGRDTVPLVLPTPGKPYLNKDSKRMELNWRTSKDVIYIIEGAVMISHWKQIYKGYGSTLTLTDEHAGMMFFRLMLQSKRSSATSDWSEPLKLAVPVKQTVYRIPALLMPSFSDITKHSMKITWAAAEYSAPVAGTTVLYELRRIDCVSQLLYSGPDPSFVVESLRPKQHISVQVRIVAVDCTGKRREGDWSMTGTACTMRDAPHPPHSLALSQDRKELHWTVSEDVLGEAQFTVTRTTMGNDEQGAEAQFETAAPKLALTDLAPGVTYAFQVVAHCPWGESPASETFHMSTAAEVPHAPEPVTVEARVQRELIVRWTAPEARGSALRAYHIRVELDRQITREVMTVASSSTDELEYRVEDLEPDTVYRVSVAASNDVGTGPQAKSEGRTLRPPPPAPSLDGEGEPTQIRLKWRAVSTDGPSSEIRYRIYRLADVTDAYIPCYEGAYCSAKIKNLTENTAYRFQIRSYEKTTGHGPWSKIYTFRTPFAPPPTIKVVPTATSIGNGSHTIEWPSVIPKGNPRGLFYRAQTHAASDKKDQWRTVYEGGVNSFTLKVPAESSLLTRVFVVRPDGGTGIISQPSPPLNVSSIGETKEEEEVIAEPVSPTLFERLRDSSGTARLIMTIVLITVLWTLFWMVTSPSEASTNSTLTMPEAPPPTVPTLPTVSSPPAAPAAIPAPGAVPGARTDL</sequence>
<dbReference type="SUPFAM" id="SSF49265">
    <property type="entry name" value="Fibronectin type III"/>
    <property type="match status" value="5"/>
</dbReference>
<reference evidence="3" key="2">
    <citation type="submission" date="2022-06" db="UniProtKB">
        <authorList>
            <consortium name="EnsemblMetazoa"/>
        </authorList>
    </citation>
    <scope>IDENTIFICATION</scope>
    <source>
        <strain evidence="3">PS312</strain>
    </source>
</reference>
<keyword evidence="4" id="KW-1185">Reference proteome</keyword>
<dbReference type="InterPro" id="IPR003961">
    <property type="entry name" value="FN3_dom"/>
</dbReference>
<feature type="compositionally biased region" description="Low complexity" evidence="1">
    <location>
        <begin position="1299"/>
        <end position="1326"/>
    </location>
</feature>
<dbReference type="PROSITE" id="PS50853">
    <property type="entry name" value="FN3"/>
    <property type="match status" value="4"/>
</dbReference>
<feature type="transmembrane region" description="Helical" evidence="2">
    <location>
        <begin position="1258"/>
        <end position="1275"/>
    </location>
</feature>